<proteinExistence type="predicted"/>
<feature type="compositionally biased region" description="Polar residues" evidence="1">
    <location>
        <begin position="10"/>
        <end position="26"/>
    </location>
</feature>
<protein>
    <submittedName>
        <fullName evidence="2">Uncharacterized protein</fullName>
    </submittedName>
</protein>
<feature type="region of interest" description="Disordered" evidence="1">
    <location>
        <begin position="1"/>
        <end position="40"/>
    </location>
</feature>
<gene>
    <name evidence="2" type="ORF">EVAR_69665_1</name>
</gene>
<dbReference type="EMBL" id="BGZK01002029">
    <property type="protein sequence ID" value="GBP89781.1"/>
    <property type="molecule type" value="Genomic_DNA"/>
</dbReference>
<comment type="caution">
    <text evidence="2">The sequence shown here is derived from an EMBL/GenBank/DDBJ whole genome shotgun (WGS) entry which is preliminary data.</text>
</comment>
<evidence type="ECO:0000313" key="3">
    <source>
        <dbReference type="Proteomes" id="UP000299102"/>
    </source>
</evidence>
<accession>A0A4C1ZLM1</accession>
<name>A0A4C1ZLM1_EUMVA</name>
<sequence length="95" mass="10881">MIKRTPPTTPVNNALSAVSENESIKVTQRRKKGSDERSEQLPLFMKEVKNMTTNLKLEQDMKFDSLNSAITEIKSQNTEIQKCIEFVSQKYDETA</sequence>
<reference evidence="2 3" key="1">
    <citation type="journal article" date="2019" name="Commun. Biol.">
        <title>The bagworm genome reveals a unique fibroin gene that provides high tensile strength.</title>
        <authorList>
            <person name="Kono N."/>
            <person name="Nakamura H."/>
            <person name="Ohtoshi R."/>
            <person name="Tomita M."/>
            <person name="Numata K."/>
            <person name="Arakawa K."/>
        </authorList>
    </citation>
    <scope>NUCLEOTIDE SEQUENCE [LARGE SCALE GENOMIC DNA]</scope>
</reference>
<organism evidence="2 3">
    <name type="scientific">Eumeta variegata</name>
    <name type="common">Bagworm moth</name>
    <name type="synonym">Eumeta japonica</name>
    <dbReference type="NCBI Taxonomy" id="151549"/>
    <lineage>
        <taxon>Eukaryota</taxon>
        <taxon>Metazoa</taxon>
        <taxon>Ecdysozoa</taxon>
        <taxon>Arthropoda</taxon>
        <taxon>Hexapoda</taxon>
        <taxon>Insecta</taxon>
        <taxon>Pterygota</taxon>
        <taxon>Neoptera</taxon>
        <taxon>Endopterygota</taxon>
        <taxon>Lepidoptera</taxon>
        <taxon>Glossata</taxon>
        <taxon>Ditrysia</taxon>
        <taxon>Tineoidea</taxon>
        <taxon>Psychidae</taxon>
        <taxon>Oiketicinae</taxon>
        <taxon>Eumeta</taxon>
    </lineage>
</organism>
<evidence type="ECO:0000313" key="2">
    <source>
        <dbReference type="EMBL" id="GBP89781.1"/>
    </source>
</evidence>
<dbReference type="AlphaFoldDB" id="A0A4C1ZLM1"/>
<dbReference type="OrthoDB" id="7454255at2759"/>
<keyword evidence="3" id="KW-1185">Reference proteome</keyword>
<evidence type="ECO:0000256" key="1">
    <source>
        <dbReference type="SAM" id="MobiDB-lite"/>
    </source>
</evidence>
<dbReference type="Proteomes" id="UP000299102">
    <property type="component" value="Unassembled WGS sequence"/>
</dbReference>